<keyword evidence="4" id="KW-0255">Endonuclease</keyword>
<comment type="caution">
    <text evidence="8">The sequence shown here is derived from an EMBL/GenBank/DDBJ whole genome shotgun (WGS) entry which is preliminary data.</text>
</comment>
<reference evidence="8 9" key="1">
    <citation type="journal article" date="2020" name="Mol. Plant">
        <title>The Chromosome-Based Rubber Tree Genome Provides New Insights into Spurge Genome Evolution and Rubber Biosynthesis.</title>
        <authorList>
            <person name="Liu J."/>
            <person name="Shi C."/>
            <person name="Shi C.C."/>
            <person name="Li W."/>
            <person name="Zhang Q.J."/>
            <person name="Zhang Y."/>
            <person name="Li K."/>
            <person name="Lu H.F."/>
            <person name="Shi C."/>
            <person name="Zhu S.T."/>
            <person name="Xiao Z.Y."/>
            <person name="Nan H."/>
            <person name="Yue Y."/>
            <person name="Zhu X.G."/>
            <person name="Wu Y."/>
            <person name="Hong X.N."/>
            <person name="Fan G.Y."/>
            <person name="Tong Y."/>
            <person name="Zhang D."/>
            <person name="Mao C.L."/>
            <person name="Liu Y.L."/>
            <person name="Hao S.J."/>
            <person name="Liu W.Q."/>
            <person name="Lv M.Q."/>
            <person name="Zhang H.B."/>
            <person name="Liu Y."/>
            <person name="Hu-Tang G.R."/>
            <person name="Wang J.P."/>
            <person name="Wang J.H."/>
            <person name="Sun Y.H."/>
            <person name="Ni S.B."/>
            <person name="Chen W.B."/>
            <person name="Zhang X.C."/>
            <person name="Jiao Y.N."/>
            <person name="Eichler E.E."/>
            <person name="Li G.H."/>
            <person name="Liu X."/>
            <person name="Gao L.Z."/>
        </authorList>
    </citation>
    <scope>NUCLEOTIDE SEQUENCE [LARGE SCALE GENOMIC DNA]</scope>
    <source>
        <strain evidence="9">cv. GT1</strain>
        <tissue evidence="8">Leaf</tissue>
    </source>
</reference>
<keyword evidence="5" id="KW-0378">Hydrolase</keyword>
<evidence type="ECO:0000256" key="6">
    <source>
        <dbReference type="ARBA" id="ARBA00022918"/>
    </source>
</evidence>
<feature type="domain" description="Reverse transcriptase RNase H-like" evidence="7">
    <location>
        <begin position="23"/>
        <end position="95"/>
    </location>
</feature>
<dbReference type="GO" id="GO:0004519">
    <property type="term" value="F:endonuclease activity"/>
    <property type="evidence" value="ECO:0007669"/>
    <property type="project" value="UniProtKB-KW"/>
</dbReference>
<organism evidence="8 9">
    <name type="scientific">Hevea brasiliensis</name>
    <name type="common">Para rubber tree</name>
    <name type="synonym">Siphonia brasiliensis</name>
    <dbReference type="NCBI Taxonomy" id="3981"/>
    <lineage>
        <taxon>Eukaryota</taxon>
        <taxon>Viridiplantae</taxon>
        <taxon>Streptophyta</taxon>
        <taxon>Embryophyta</taxon>
        <taxon>Tracheophyta</taxon>
        <taxon>Spermatophyta</taxon>
        <taxon>Magnoliopsida</taxon>
        <taxon>eudicotyledons</taxon>
        <taxon>Gunneridae</taxon>
        <taxon>Pentapetalae</taxon>
        <taxon>rosids</taxon>
        <taxon>fabids</taxon>
        <taxon>Malpighiales</taxon>
        <taxon>Euphorbiaceae</taxon>
        <taxon>Crotonoideae</taxon>
        <taxon>Micrandreae</taxon>
        <taxon>Hevea</taxon>
    </lineage>
</organism>
<dbReference type="EMBL" id="JAAGAX010000013">
    <property type="protein sequence ID" value="KAF2295865.1"/>
    <property type="molecule type" value="Genomic_DNA"/>
</dbReference>
<dbReference type="AlphaFoldDB" id="A0A6A6L5X5"/>
<dbReference type="Pfam" id="PF17917">
    <property type="entry name" value="RT_RNaseH"/>
    <property type="match status" value="1"/>
</dbReference>
<evidence type="ECO:0000259" key="7">
    <source>
        <dbReference type="Pfam" id="PF17917"/>
    </source>
</evidence>
<accession>A0A6A6L5X5</accession>
<keyword evidence="1" id="KW-0808">Transferase</keyword>
<evidence type="ECO:0000256" key="4">
    <source>
        <dbReference type="ARBA" id="ARBA00022759"/>
    </source>
</evidence>
<dbReference type="PANTHER" id="PTHR33064">
    <property type="entry name" value="POL PROTEIN"/>
    <property type="match status" value="1"/>
</dbReference>
<dbReference type="SUPFAM" id="SSF56672">
    <property type="entry name" value="DNA/RNA polymerases"/>
    <property type="match status" value="1"/>
</dbReference>
<name>A0A6A6L5X5_HEVBR</name>
<gene>
    <name evidence="8" type="ORF">GH714_034695</name>
</gene>
<evidence type="ECO:0000256" key="1">
    <source>
        <dbReference type="ARBA" id="ARBA00022679"/>
    </source>
</evidence>
<dbReference type="InterPro" id="IPR041373">
    <property type="entry name" value="RT_RNaseH"/>
</dbReference>
<dbReference type="Gene3D" id="3.10.20.370">
    <property type="match status" value="1"/>
</dbReference>
<dbReference type="Proteomes" id="UP000467840">
    <property type="component" value="Chromosome 7"/>
</dbReference>
<evidence type="ECO:0000313" key="8">
    <source>
        <dbReference type="EMBL" id="KAF2295865.1"/>
    </source>
</evidence>
<dbReference type="InterPro" id="IPR043502">
    <property type="entry name" value="DNA/RNA_pol_sf"/>
</dbReference>
<keyword evidence="3" id="KW-0540">Nuclease</keyword>
<evidence type="ECO:0000256" key="2">
    <source>
        <dbReference type="ARBA" id="ARBA00022695"/>
    </source>
</evidence>
<keyword evidence="6" id="KW-0695">RNA-directed DNA polymerase</keyword>
<sequence length="102" mass="11728">MSSGARRLQKAQKAPLLIVPCQLSRSTGLGAVLMQEQRPIAYFSAALKVKNLLLSTYEKELMVLVLAVKKWRPYLLGHRFVVRTDQRSLKFLWDQQIMTEPQ</sequence>
<dbReference type="GO" id="GO:0016787">
    <property type="term" value="F:hydrolase activity"/>
    <property type="evidence" value="ECO:0007669"/>
    <property type="project" value="UniProtKB-KW"/>
</dbReference>
<protein>
    <recommendedName>
        <fullName evidence="7">Reverse transcriptase RNase H-like domain-containing protein</fullName>
    </recommendedName>
</protein>
<evidence type="ECO:0000256" key="3">
    <source>
        <dbReference type="ARBA" id="ARBA00022722"/>
    </source>
</evidence>
<dbReference type="PANTHER" id="PTHR33064:SF40">
    <property type="entry name" value="REVERSE TRANSCRIPTASE_RETROTRANSPOSON-DERIVED PROTEIN RNASE H-LIKE DOMAIN-CONTAINING PROTEIN"/>
    <property type="match status" value="1"/>
</dbReference>
<dbReference type="GO" id="GO:0003964">
    <property type="term" value="F:RNA-directed DNA polymerase activity"/>
    <property type="evidence" value="ECO:0007669"/>
    <property type="project" value="UniProtKB-KW"/>
</dbReference>
<keyword evidence="2" id="KW-0548">Nucleotidyltransferase</keyword>
<evidence type="ECO:0000256" key="5">
    <source>
        <dbReference type="ARBA" id="ARBA00022801"/>
    </source>
</evidence>
<evidence type="ECO:0000313" key="9">
    <source>
        <dbReference type="Proteomes" id="UP000467840"/>
    </source>
</evidence>
<keyword evidence="9" id="KW-1185">Reference proteome</keyword>
<dbReference type="InterPro" id="IPR051320">
    <property type="entry name" value="Viral_Replic_Matur_Polypro"/>
</dbReference>
<proteinExistence type="predicted"/>